<proteinExistence type="predicted"/>
<accession>A0A1L5P4Z0</accession>
<gene>
    <name evidence="1" type="ORF">AM571_CH02399</name>
</gene>
<dbReference type="AlphaFoldDB" id="A0A1L5P4Z0"/>
<organism evidence="1 2">
    <name type="scientific">Rhizobium etli 8C-3</name>
    <dbReference type="NCBI Taxonomy" id="538025"/>
    <lineage>
        <taxon>Bacteria</taxon>
        <taxon>Pseudomonadati</taxon>
        <taxon>Pseudomonadota</taxon>
        <taxon>Alphaproteobacteria</taxon>
        <taxon>Hyphomicrobiales</taxon>
        <taxon>Rhizobiaceae</taxon>
        <taxon>Rhizobium/Agrobacterium group</taxon>
        <taxon>Rhizobium</taxon>
    </lineage>
</organism>
<dbReference type="EMBL" id="CP017241">
    <property type="protein sequence ID" value="APO75208.1"/>
    <property type="molecule type" value="Genomic_DNA"/>
</dbReference>
<evidence type="ECO:0008006" key="3">
    <source>
        <dbReference type="Google" id="ProtNLM"/>
    </source>
</evidence>
<evidence type="ECO:0000313" key="2">
    <source>
        <dbReference type="Proteomes" id="UP000185109"/>
    </source>
</evidence>
<reference evidence="1 2" key="1">
    <citation type="submission" date="2016-09" db="EMBL/GenBank/DDBJ databases">
        <title>The complete genome sequences of Rhizobium gallicum, symbiovars gallicum and phaseoli, symbionts associated to common bean (Phaseolus vulgaris).</title>
        <authorList>
            <person name="Bustos P."/>
            <person name="Santamaria R.I."/>
            <person name="Perez-Carrascal O.M."/>
            <person name="Juarez S."/>
            <person name="Lozano L."/>
            <person name="Martinez-Flores I."/>
            <person name="Martinez-Romero E."/>
            <person name="Cevallos M."/>
            <person name="Romero D."/>
            <person name="Davila G."/>
            <person name="Gonzalez V."/>
        </authorList>
    </citation>
    <scope>NUCLEOTIDE SEQUENCE [LARGE SCALE GENOMIC DNA]</scope>
    <source>
        <strain evidence="1 2">8C-3</strain>
    </source>
</reference>
<evidence type="ECO:0000313" key="1">
    <source>
        <dbReference type="EMBL" id="APO75208.1"/>
    </source>
</evidence>
<name>A0A1L5P4Z0_RHIET</name>
<dbReference type="Proteomes" id="UP000185109">
    <property type="component" value="Chromosome"/>
</dbReference>
<sequence>MSIAMTNEKARLFGFLKPLAKRAAAAVRKVAKALGVSRPIARLLKSKDGGPVRRIVNGRQTKYTGFFISVKGDFAQMPWESRKGEQPALVLAEASPRVVSLLAQPHRLEIFIREQRAPLKYFPDLELKVHPSFLADLLNGVPFSSAALAPSNDEPDADLKTLIIEIKDDRDSRQHDLRYKKKLELAETIYRKLGISFLIIQRVEDIFPGHLRVASSVVSWRHTAVNQLDVWSAQRVLEGGEKIAADVVEALGGGAVGWGKLRALHVRRIVEINLTDNVTPQSVVRLPRYNTMQVRVTS</sequence>
<protein>
    <recommendedName>
        <fullName evidence="3">TnsA endonuclease N-terminal domain-containing protein</fullName>
    </recommendedName>
</protein>